<evidence type="ECO:0000256" key="3">
    <source>
        <dbReference type="ARBA" id="ARBA00022525"/>
    </source>
</evidence>
<dbReference type="InterPro" id="IPR001759">
    <property type="entry name" value="PTX_dom"/>
</dbReference>
<evidence type="ECO:0000256" key="7">
    <source>
        <dbReference type="ARBA" id="ARBA00038102"/>
    </source>
</evidence>
<dbReference type="Ensembl" id="ENSBMST00010005825.1">
    <property type="protein sequence ID" value="ENSBMSP00010005278.1"/>
    <property type="gene ID" value="ENSBMSG00010003919.1"/>
</dbReference>
<dbReference type="GO" id="GO:0001849">
    <property type="term" value="F:complement component C1q complex binding"/>
    <property type="evidence" value="ECO:0007669"/>
    <property type="project" value="TreeGrafter"/>
</dbReference>
<evidence type="ECO:0000259" key="9">
    <source>
        <dbReference type="PROSITE" id="PS51828"/>
    </source>
</evidence>
<dbReference type="GO" id="GO:0030169">
    <property type="term" value="F:low-density lipoprotein particle binding"/>
    <property type="evidence" value="ECO:0007669"/>
    <property type="project" value="TreeGrafter"/>
</dbReference>
<comment type="subcellular location">
    <subcellularLocation>
        <location evidence="2">Secreted</location>
    </subcellularLocation>
</comment>
<name>A0A8C0CI17_BALMU</name>
<dbReference type="OMA" id="NWKALEY"/>
<dbReference type="GeneTree" id="ENSGT00860000136134"/>
<organism evidence="10">
    <name type="scientific">Balaenoptera musculus</name>
    <name type="common">Blue whale</name>
    <dbReference type="NCBI Taxonomy" id="9771"/>
    <lineage>
        <taxon>Eukaryota</taxon>
        <taxon>Metazoa</taxon>
        <taxon>Chordata</taxon>
        <taxon>Craniata</taxon>
        <taxon>Vertebrata</taxon>
        <taxon>Euteleostomi</taxon>
        <taxon>Mammalia</taxon>
        <taxon>Eutheria</taxon>
        <taxon>Laurasiatheria</taxon>
        <taxon>Artiodactyla</taxon>
        <taxon>Whippomorpha</taxon>
        <taxon>Cetacea</taxon>
        <taxon>Mysticeti</taxon>
        <taxon>Balaenopteridae</taxon>
        <taxon>Balaenoptera</taxon>
    </lineage>
</organism>
<dbReference type="PANTHER" id="PTHR45869:SF7">
    <property type="entry name" value="C-REACTIVE PROTEIN"/>
    <property type="match status" value="1"/>
</dbReference>
<accession>A0A8C0CI17</accession>
<evidence type="ECO:0000256" key="6">
    <source>
        <dbReference type="ARBA" id="ARBA00037561"/>
    </source>
</evidence>
<dbReference type="PANTHER" id="PTHR45869">
    <property type="entry name" value="C-REACTIVE PROTEIN-RELATED"/>
    <property type="match status" value="1"/>
</dbReference>
<comment type="cofactor">
    <cofactor evidence="1">
        <name>Ca(2+)</name>
        <dbReference type="ChEBI" id="CHEBI:29108"/>
    </cofactor>
</comment>
<dbReference type="Gene3D" id="2.60.120.200">
    <property type="match status" value="1"/>
</dbReference>
<evidence type="ECO:0000313" key="10">
    <source>
        <dbReference type="Ensembl" id="ENSBMSP00010005278.1"/>
    </source>
</evidence>
<sequence>MEKLLCFFIPNSICEGIDLCDSEKQKAFLFPEESDNSYVSLKAQLKKPLKAFTVCLYIYSELAVSHEISTVYVGGTFSPNVLDYQALKYEAHGEVFLKPQLWP</sequence>
<dbReference type="Pfam" id="PF00354">
    <property type="entry name" value="Pentaxin"/>
    <property type="match status" value="1"/>
</dbReference>
<keyword evidence="3" id="KW-0964">Secreted</keyword>
<comment type="function">
    <text evidence="6">Displays several functions associated with host defense: it promotes agglutination, bacterial capsular swelling, phagocytosis and complement fixation through its calcium-dependent binding to phosphorylcholine. Can interact with DNA and histones and may scavenge nuclear material released from damaged circulating cells.</text>
</comment>
<evidence type="ECO:0000256" key="5">
    <source>
        <dbReference type="ARBA" id="ARBA00023157"/>
    </source>
</evidence>
<keyword evidence="5" id="KW-1015">Disulfide bond</keyword>
<dbReference type="PROSITE" id="PS51828">
    <property type="entry name" value="PTX_2"/>
    <property type="match status" value="1"/>
</dbReference>
<comment type="caution">
    <text evidence="8">Lacks conserved residue(s) required for the propagation of feature annotation.</text>
</comment>
<reference evidence="10" key="1">
    <citation type="submission" date="2023-09" db="UniProtKB">
        <authorList>
            <consortium name="Ensembl"/>
        </authorList>
    </citation>
    <scope>IDENTIFICATION</scope>
</reference>
<dbReference type="GO" id="GO:0045087">
    <property type="term" value="P:innate immune response"/>
    <property type="evidence" value="ECO:0007669"/>
    <property type="project" value="TreeGrafter"/>
</dbReference>
<comment type="similarity">
    <text evidence="7">Belongs to the pentraxin family.</text>
</comment>
<dbReference type="AlphaFoldDB" id="A0A8C0CI17"/>
<feature type="domain" description="Pentraxin (PTX)" evidence="9">
    <location>
        <begin position="24"/>
        <end position="103"/>
    </location>
</feature>
<dbReference type="GO" id="GO:0005615">
    <property type="term" value="C:extracellular space"/>
    <property type="evidence" value="ECO:0007669"/>
    <property type="project" value="TreeGrafter"/>
</dbReference>
<protein>
    <recommendedName>
        <fullName evidence="9">Pentraxin (PTX) domain-containing protein</fullName>
    </recommendedName>
</protein>
<evidence type="ECO:0000256" key="1">
    <source>
        <dbReference type="ARBA" id="ARBA00001913"/>
    </source>
</evidence>
<evidence type="ECO:0000256" key="4">
    <source>
        <dbReference type="ARBA" id="ARBA00022729"/>
    </source>
</evidence>
<evidence type="ECO:0000256" key="8">
    <source>
        <dbReference type="PROSITE-ProRule" id="PRU01172"/>
    </source>
</evidence>
<proteinExistence type="inferred from homology"/>
<dbReference type="InterPro" id="IPR051005">
    <property type="entry name" value="Pentraxin_domain"/>
</dbReference>
<evidence type="ECO:0000256" key="2">
    <source>
        <dbReference type="ARBA" id="ARBA00004613"/>
    </source>
</evidence>
<keyword evidence="4" id="KW-0732">Signal</keyword>